<dbReference type="InterPro" id="IPR051675">
    <property type="entry name" value="Endo/Exo/Phosphatase_dom_1"/>
</dbReference>
<dbReference type="InterPro" id="IPR003583">
    <property type="entry name" value="Hlx-hairpin-Hlx_DNA-bd_motif"/>
</dbReference>
<evidence type="ECO:0000313" key="3">
    <source>
        <dbReference type="EMBL" id="SFZ74404.1"/>
    </source>
</evidence>
<dbReference type="SUPFAM" id="SSF47781">
    <property type="entry name" value="RuvA domain 2-like"/>
    <property type="match status" value="1"/>
</dbReference>
<feature type="transmembrane region" description="Helical" evidence="1">
    <location>
        <begin position="12"/>
        <end position="32"/>
    </location>
</feature>
<evidence type="ECO:0000256" key="1">
    <source>
        <dbReference type="SAM" id="Phobius"/>
    </source>
</evidence>
<dbReference type="EMBL" id="FPKS01000005">
    <property type="protein sequence ID" value="SFZ74404.1"/>
    <property type="molecule type" value="Genomic_DNA"/>
</dbReference>
<dbReference type="GO" id="GO:0015628">
    <property type="term" value="P:protein secretion by the type II secretion system"/>
    <property type="evidence" value="ECO:0007669"/>
    <property type="project" value="TreeGrafter"/>
</dbReference>
<dbReference type="PANTHER" id="PTHR21180:SF32">
    <property type="entry name" value="ENDONUCLEASE_EXONUCLEASE_PHOSPHATASE FAMILY DOMAIN-CONTAINING PROTEIN 1"/>
    <property type="match status" value="1"/>
</dbReference>
<name>A0A1K2HC92_9LACT</name>
<reference evidence="3 4" key="1">
    <citation type="submission" date="2016-11" db="EMBL/GenBank/DDBJ databases">
        <authorList>
            <person name="Jaros S."/>
            <person name="Januszkiewicz K."/>
            <person name="Wedrychowicz H."/>
        </authorList>
    </citation>
    <scope>NUCLEOTIDE SEQUENCE [LARGE SCALE GENOMIC DNA]</scope>
    <source>
        <strain evidence="3 4">DSM 22330</strain>
    </source>
</reference>
<dbReference type="GO" id="GO:0015627">
    <property type="term" value="C:type II protein secretion system complex"/>
    <property type="evidence" value="ECO:0007669"/>
    <property type="project" value="TreeGrafter"/>
</dbReference>
<dbReference type="GO" id="GO:0003677">
    <property type="term" value="F:DNA binding"/>
    <property type="evidence" value="ECO:0007669"/>
    <property type="project" value="InterPro"/>
</dbReference>
<protein>
    <submittedName>
        <fullName evidence="3">Competence protein ComEA</fullName>
    </submittedName>
</protein>
<keyword evidence="1" id="KW-0472">Membrane</keyword>
<keyword evidence="1" id="KW-1133">Transmembrane helix</keyword>
<keyword evidence="1" id="KW-0812">Transmembrane</keyword>
<proteinExistence type="predicted"/>
<feature type="domain" description="Helix-hairpin-helix DNA-binding motif class 1" evidence="2">
    <location>
        <begin position="171"/>
        <end position="190"/>
    </location>
</feature>
<dbReference type="GO" id="GO:0006281">
    <property type="term" value="P:DNA repair"/>
    <property type="evidence" value="ECO:0007669"/>
    <property type="project" value="InterPro"/>
</dbReference>
<organism evidence="3 4">
    <name type="scientific">Pseudolactococcus chungangensis CAU 28 = DSM 22330</name>
    <dbReference type="NCBI Taxonomy" id="1122154"/>
    <lineage>
        <taxon>Bacteria</taxon>
        <taxon>Bacillati</taxon>
        <taxon>Bacillota</taxon>
        <taxon>Bacilli</taxon>
        <taxon>Lactobacillales</taxon>
        <taxon>Streptococcaceae</taxon>
        <taxon>Pseudolactococcus</taxon>
    </lineage>
</organism>
<dbReference type="OrthoDB" id="9790239at2"/>
<dbReference type="STRING" id="1122154.SAMN02746068_01240"/>
<dbReference type="InterPro" id="IPR019554">
    <property type="entry name" value="Soluble_ligand-bd"/>
</dbReference>
<evidence type="ECO:0000259" key="2">
    <source>
        <dbReference type="SMART" id="SM00278"/>
    </source>
</evidence>
<accession>A0A1K2HC92</accession>
<dbReference type="NCBIfam" id="TIGR00426">
    <property type="entry name" value="competence protein ComEA helix-hairpin-helix repeat region"/>
    <property type="match status" value="1"/>
</dbReference>
<dbReference type="AlphaFoldDB" id="A0A1K2HC92"/>
<dbReference type="PANTHER" id="PTHR21180">
    <property type="entry name" value="ENDONUCLEASE/EXONUCLEASE/PHOSPHATASE FAMILY DOMAIN-CONTAINING PROTEIN 1"/>
    <property type="match status" value="1"/>
</dbReference>
<dbReference type="InterPro" id="IPR010994">
    <property type="entry name" value="RuvA_2-like"/>
</dbReference>
<dbReference type="Proteomes" id="UP000185655">
    <property type="component" value="Unassembled WGS sequence"/>
</dbReference>
<sequence>MYMKMIIEQVKEHFKLVLGVALVLILAVFFYLRNTRNDIEGTVVLTEKSAMTPKVEKSAVKQSSESQKSETKQHIMVDIKGAVKKPAVYQVDSHARVGDVIALAGGMTSQADSKSVNLAQKVTDEMIIYVASIGENITVIPSATADKTTNEQGKSVTAASDKVNINTADMTQLQSLTGIGAKKAQDIIDYREQNGPFKTPEDLANVSGFGEKTIEKLRENITVD</sequence>
<dbReference type="InterPro" id="IPR004509">
    <property type="entry name" value="Competence_ComEA_HhH"/>
</dbReference>
<dbReference type="SMART" id="SM00278">
    <property type="entry name" value="HhH1"/>
    <property type="match status" value="2"/>
</dbReference>
<dbReference type="Pfam" id="PF10531">
    <property type="entry name" value="SLBB"/>
    <property type="match status" value="1"/>
</dbReference>
<dbReference type="Gene3D" id="1.10.150.280">
    <property type="entry name" value="AF1531-like domain"/>
    <property type="match status" value="1"/>
</dbReference>
<dbReference type="Pfam" id="PF12836">
    <property type="entry name" value="HHH_3"/>
    <property type="match status" value="1"/>
</dbReference>
<gene>
    <name evidence="3" type="ORF">SAMN02746068_01240</name>
</gene>
<feature type="domain" description="Helix-hairpin-helix DNA-binding motif class 1" evidence="2">
    <location>
        <begin position="201"/>
        <end position="220"/>
    </location>
</feature>
<evidence type="ECO:0000313" key="4">
    <source>
        <dbReference type="Proteomes" id="UP000185655"/>
    </source>
</evidence>